<feature type="domain" description="N-acetyltransferase" evidence="1">
    <location>
        <begin position="109"/>
        <end position="262"/>
    </location>
</feature>
<protein>
    <submittedName>
        <fullName evidence="2">GNAT family N-acetyltransferase</fullName>
    </submittedName>
</protein>
<dbReference type="EMBL" id="JAMDLW010000009">
    <property type="protein sequence ID" value="MCY9519653.1"/>
    <property type="molecule type" value="Genomic_DNA"/>
</dbReference>
<dbReference type="RefSeq" id="WP_268601085.1">
    <property type="nucleotide sequence ID" value="NZ_JAMDLV010000006.1"/>
</dbReference>
<keyword evidence="3" id="KW-1185">Reference proteome</keyword>
<dbReference type="CDD" id="cd04301">
    <property type="entry name" value="NAT_SF"/>
    <property type="match status" value="1"/>
</dbReference>
<gene>
    <name evidence="2" type="ORF">M5X09_08150</name>
</gene>
<proteinExistence type="predicted"/>
<accession>A0ABT4DQM8</accession>
<evidence type="ECO:0000313" key="2">
    <source>
        <dbReference type="EMBL" id="MCY9519653.1"/>
    </source>
</evidence>
<comment type="caution">
    <text evidence="2">The sequence shown here is derived from an EMBL/GenBank/DDBJ whole genome shotgun (WGS) entry which is preliminary data.</text>
</comment>
<name>A0ABT4DQM8_9BACL</name>
<dbReference type="Proteomes" id="UP001207626">
    <property type="component" value="Unassembled WGS sequence"/>
</dbReference>
<reference evidence="2 3" key="1">
    <citation type="submission" date="2022-05" db="EMBL/GenBank/DDBJ databases">
        <title>Genome Sequencing of Bee-Associated Microbes.</title>
        <authorList>
            <person name="Dunlap C."/>
        </authorList>
    </citation>
    <scope>NUCLEOTIDE SEQUENCE [LARGE SCALE GENOMIC DNA]</scope>
    <source>
        <strain evidence="2 3">NRRL NRS-1438</strain>
    </source>
</reference>
<dbReference type="InterPro" id="IPR016181">
    <property type="entry name" value="Acyl_CoA_acyltransferase"/>
</dbReference>
<dbReference type="InterPro" id="IPR000182">
    <property type="entry name" value="GNAT_dom"/>
</dbReference>
<dbReference type="Pfam" id="PF00583">
    <property type="entry name" value="Acetyltransf_1"/>
    <property type="match status" value="1"/>
</dbReference>
<dbReference type="SUPFAM" id="SSF55729">
    <property type="entry name" value="Acyl-CoA N-acyltransferases (Nat)"/>
    <property type="match status" value="1"/>
</dbReference>
<dbReference type="Gene3D" id="3.40.630.30">
    <property type="match status" value="1"/>
</dbReference>
<evidence type="ECO:0000259" key="1">
    <source>
        <dbReference type="PROSITE" id="PS51186"/>
    </source>
</evidence>
<sequence>MIRKLTPAEMKAILHSINREQHFLYYSYLTFRKHNAVHYGQFTGRGELLGVLAYLRGLPFHAFSVYPVQESFRIRPLLSFMMQELQLPDHTVGNFIINQDEMALLASQLDFLKPPKELLLMKHIHQEALPKEDGRVVHLGPSHYDRIESKMAELHTMAFTREELRHPFYGVMEQRELVAVGGYHIYNEDYVELGNIGTDVSRRRRGYGKRVCAELTRKGREVTPNVYLNVLRENEGAVRLYESLGYESICEQYIAEFAVGDA</sequence>
<organism evidence="2 3">
    <name type="scientific">Paenibacillus apiarius</name>
    <dbReference type="NCBI Taxonomy" id="46240"/>
    <lineage>
        <taxon>Bacteria</taxon>
        <taxon>Bacillati</taxon>
        <taxon>Bacillota</taxon>
        <taxon>Bacilli</taxon>
        <taxon>Bacillales</taxon>
        <taxon>Paenibacillaceae</taxon>
        <taxon>Paenibacillus</taxon>
    </lineage>
</organism>
<evidence type="ECO:0000313" key="3">
    <source>
        <dbReference type="Proteomes" id="UP001207626"/>
    </source>
</evidence>
<dbReference type="PROSITE" id="PS51186">
    <property type="entry name" value="GNAT"/>
    <property type="match status" value="1"/>
</dbReference>